<dbReference type="GO" id="GO:0003677">
    <property type="term" value="F:DNA binding"/>
    <property type="evidence" value="ECO:0007669"/>
    <property type="project" value="InterPro"/>
</dbReference>
<comment type="similarity">
    <text evidence="1">Belongs to the ParB family.</text>
</comment>
<dbReference type="GO" id="GO:0005694">
    <property type="term" value="C:chromosome"/>
    <property type="evidence" value="ECO:0007669"/>
    <property type="project" value="TreeGrafter"/>
</dbReference>
<dbReference type="InterPro" id="IPR003115">
    <property type="entry name" value="ParB_N"/>
</dbReference>
<dbReference type="EMBL" id="QXHD01000004">
    <property type="protein sequence ID" value="NEZ56959.1"/>
    <property type="molecule type" value="Genomic_DNA"/>
</dbReference>
<reference evidence="3 4" key="1">
    <citation type="journal article" date="2020" name="Microb. Ecol.">
        <title>Ecogenomics of the Marine Benthic Filamentous Cyanobacterium Adonisia.</title>
        <authorList>
            <person name="Walter J.M."/>
            <person name="Coutinho F.H."/>
            <person name="Leomil L."/>
            <person name="Hargreaves P.I."/>
            <person name="Campeao M.E."/>
            <person name="Vieira V.V."/>
            <person name="Silva B.S."/>
            <person name="Fistarol G.O."/>
            <person name="Salomon P.S."/>
            <person name="Sawabe T."/>
            <person name="Mino S."/>
            <person name="Hosokawa M."/>
            <person name="Miyashita H."/>
            <person name="Maruyama F."/>
            <person name="van Verk M.C."/>
            <person name="Dutilh B.E."/>
            <person name="Thompson C.C."/>
            <person name="Thompson F.L."/>
        </authorList>
    </citation>
    <scope>NUCLEOTIDE SEQUENCE [LARGE SCALE GENOMIC DNA]</scope>
    <source>
        <strain evidence="3 4">CCMR0081</strain>
    </source>
</reference>
<dbReference type="GO" id="GO:0007059">
    <property type="term" value="P:chromosome segregation"/>
    <property type="evidence" value="ECO:0007669"/>
    <property type="project" value="TreeGrafter"/>
</dbReference>
<gene>
    <name evidence="3" type="ORF">DXZ20_14975</name>
</gene>
<dbReference type="PANTHER" id="PTHR33375:SF1">
    <property type="entry name" value="CHROMOSOME-PARTITIONING PROTEIN PARB-RELATED"/>
    <property type="match status" value="1"/>
</dbReference>
<protein>
    <submittedName>
        <fullName evidence="3">ParB/RepB/Spo0J family partition protein</fullName>
    </submittedName>
</protein>
<dbReference type="InterPro" id="IPR050336">
    <property type="entry name" value="Chromosome_partition/occlusion"/>
</dbReference>
<dbReference type="RefSeq" id="WP_163698964.1">
    <property type="nucleotide sequence ID" value="NZ_QXHD01000004.1"/>
</dbReference>
<evidence type="ECO:0000259" key="2">
    <source>
        <dbReference type="SMART" id="SM00470"/>
    </source>
</evidence>
<dbReference type="Gene3D" id="1.10.10.2830">
    <property type="match status" value="1"/>
</dbReference>
<dbReference type="AlphaFoldDB" id="A0A6M0RLD3"/>
<organism evidence="3 4">
    <name type="scientific">Adonisia turfae CCMR0081</name>
    <dbReference type="NCBI Taxonomy" id="2292702"/>
    <lineage>
        <taxon>Bacteria</taxon>
        <taxon>Bacillati</taxon>
        <taxon>Cyanobacteriota</taxon>
        <taxon>Adonisia</taxon>
        <taxon>Adonisia turfae</taxon>
    </lineage>
</organism>
<dbReference type="InterPro" id="IPR036086">
    <property type="entry name" value="ParB/Sulfiredoxin_sf"/>
</dbReference>
<dbReference type="Pfam" id="PF02195">
    <property type="entry name" value="ParB_N"/>
    <property type="match status" value="1"/>
</dbReference>
<dbReference type="SMART" id="SM00470">
    <property type="entry name" value="ParB"/>
    <property type="match status" value="1"/>
</dbReference>
<dbReference type="NCBIfam" id="TIGR00180">
    <property type="entry name" value="parB_part"/>
    <property type="match status" value="1"/>
</dbReference>
<comment type="caution">
    <text evidence="3">The sequence shown here is derived from an EMBL/GenBank/DDBJ whole genome shotgun (WGS) entry which is preliminary data.</text>
</comment>
<dbReference type="Gene3D" id="3.90.1530.30">
    <property type="match status" value="1"/>
</dbReference>
<accession>A0A6M0RLD3</accession>
<dbReference type="SUPFAM" id="SSF109709">
    <property type="entry name" value="KorB DNA-binding domain-like"/>
    <property type="match status" value="1"/>
</dbReference>
<feature type="domain" description="ParB-like N-terminal" evidence="2">
    <location>
        <begin position="55"/>
        <end position="145"/>
    </location>
</feature>
<evidence type="ECO:0000313" key="4">
    <source>
        <dbReference type="Proteomes" id="UP000481033"/>
    </source>
</evidence>
<proteinExistence type="inferred from homology"/>
<keyword evidence="4" id="KW-1185">Reference proteome</keyword>
<evidence type="ECO:0000313" key="3">
    <source>
        <dbReference type="EMBL" id="NEZ56959.1"/>
    </source>
</evidence>
<dbReference type="Proteomes" id="UP000481033">
    <property type="component" value="Unassembled WGS sequence"/>
</dbReference>
<dbReference type="InterPro" id="IPR004437">
    <property type="entry name" value="ParB/RepB/Spo0J"/>
</dbReference>
<sequence length="337" mass="38748">MLKDDLNTLSTSSTVQLPDGQSDSLIFPIVESQREIKGDKQCLNERRLDNVSMEQWIAVANIQSGTLQPRQYFDESEIDSLAKNFRENGFKGILNVRPLDTERYELIAGERRWRAAKKAGIKKVLCLVNQFSDEEALQFSLIENIKRVDLSKLEETMAILRLIEMRYGLSQAQASKIIRTEGHPDKRSRCDVAPSQELQNIEAVLRSFDIELQTFRTRNLRSLFLPNELIQAHLKGQISWSIALEMHKLKDTTVRQALLEEILNRESTSFRWVQQRVKALRAEVSEPIKQASASLGHQLKVVAQQINKVEQQLNQDQRHQLETILQTLDDFLKNAGE</sequence>
<dbReference type="PANTHER" id="PTHR33375">
    <property type="entry name" value="CHROMOSOME-PARTITIONING PROTEIN PARB-RELATED"/>
    <property type="match status" value="1"/>
</dbReference>
<evidence type="ECO:0000256" key="1">
    <source>
        <dbReference type="ARBA" id="ARBA00006295"/>
    </source>
</evidence>
<dbReference type="SUPFAM" id="SSF110849">
    <property type="entry name" value="ParB/Sulfiredoxin"/>
    <property type="match status" value="1"/>
</dbReference>
<name>A0A6M0RLD3_9CYAN</name>